<gene>
    <name evidence="2" type="ordered locus">Lbys_2255</name>
</gene>
<keyword evidence="1" id="KW-0732">Signal</keyword>
<evidence type="ECO:0000256" key="1">
    <source>
        <dbReference type="SAM" id="SignalP"/>
    </source>
</evidence>
<feature type="signal peptide" evidence="1">
    <location>
        <begin position="1"/>
        <end position="19"/>
    </location>
</feature>
<sequence length="326" mass="34929">MKNYFKVILLTLFTTTVSAQEKAFQFGFFPPLSTNGSLAHTYTNGASFNVIAGVSKCEKYFSLSSVAGIIRENAGGLHIAGVHSHVGQEIKGAQIAGFSSYAKKGGVQISGFNNLSESSKVQVAGFTNVTQNSDAVQIAGFLNTASSANTQIAGFLNVGGKVKGVQISGFMNVADSSDYPIGIINIVKNGEKSLGVSYDETGTLILGFRSGGRVLYGIVGVGYTFNDYYAAEAGLGAVLWRKGNFRLKAEATHLMISKFDDDYFQKSSFKVLPSITLANRVEVFGGPSINYCFEDIELSTKFPDRRVFSNTDKPFLGYTAGIAVKF</sequence>
<organism evidence="2 3">
    <name type="scientific">Leadbetterella byssophila (strain DSM 17132 / JCM 16389 / KACC 11308 / NBRC 106382 / 4M15)</name>
    <dbReference type="NCBI Taxonomy" id="649349"/>
    <lineage>
        <taxon>Bacteria</taxon>
        <taxon>Pseudomonadati</taxon>
        <taxon>Bacteroidota</taxon>
        <taxon>Cytophagia</taxon>
        <taxon>Cytophagales</taxon>
        <taxon>Leadbetterellaceae</taxon>
        <taxon>Leadbetterella</taxon>
    </lineage>
</organism>
<dbReference type="AlphaFoldDB" id="E4RVN3"/>
<reference evidence="2 3" key="2">
    <citation type="journal article" date="2011" name="Stand. Genomic Sci.">
        <title>Complete genome sequence of Leadbetterella byssophila type strain (4M15).</title>
        <authorList>
            <person name="Abt B."/>
            <person name="Teshima H."/>
            <person name="Lucas S."/>
            <person name="Lapidus A."/>
            <person name="Del Rio T.G."/>
            <person name="Nolan M."/>
            <person name="Tice H."/>
            <person name="Cheng J.F."/>
            <person name="Pitluck S."/>
            <person name="Liolios K."/>
            <person name="Pagani I."/>
            <person name="Ivanova N."/>
            <person name="Mavromatis K."/>
            <person name="Pati A."/>
            <person name="Tapia R."/>
            <person name="Han C."/>
            <person name="Goodwin L."/>
            <person name="Chen A."/>
            <person name="Palaniappan K."/>
            <person name="Land M."/>
            <person name="Hauser L."/>
            <person name="Chang Y.J."/>
            <person name="Jeffries C.D."/>
            <person name="Rohde M."/>
            <person name="Goker M."/>
            <person name="Tindall B.J."/>
            <person name="Detter J.C."/>
            <person name="Woyke T."/>
            <person name="Bristow J."/>
            <person name="Eisen J.A."/>
            <person name="Markowitz V."/>
            <person name="Hugenholtz P."/>
            <person name="Klenk H.P."/>
            <person name="Kyrpides N.C."/>
        </authorList>
    </citation>
    <scope>NUCLEOTIDE SEQUENCE [LARGE SCALE GENOMIC DNA]</scope>
    <source>
        <strain evidence="3">DSM 17132 / JCM 16389 / KACC 11308 / NBRC 106382 / 4M15</strain>
    </source>
</reference>
<feature type="chain" id="PRO_5003188477" evidence="1">
    <location>
        <begin position="20"/>
        <end position="326"/>
    </location>
</feature>
<name>E4RVN3_LEAB4</name>
<dbReference type="STRING" id="649349.Lbys_2255"/>
<dbReference type="OrthoDB" id="5505971at2"/>
<dbReference type="RefSeq" id="WP_013408973.1">
    <property type="nucleotide sequence ID" value="NC_014655.1"/>
</dbReference>
<keyword evidence="3" id="KW-1185">Reference proteome</keyword>
<protein>
    <submittedName>
        <fullName evidence="2">Uncharacterized protein</fullName>
    </submittedName>
</protein>
<dbReference type="HOGENOM" id="CLU_061133_0_0_10"/>
<dbReference type="Proteomes" id="UP000007435">
    <property type="component" value="Chromosome"/>
</dbReference>
<reference key="1">
    <citation type="submission" date="2010-11" db="EMBL/GenBank/DDBJ databases">
        <title>The complete genome of Leadbetterella byssophila DSM 17132.</title>
        <authorList>
            <consortium name="US DOE Joint Genome Institute (JGI-PGF)"/>
            <person name="Lucas S."/>
            <person name="Copeland A."/>
            <person name="Lapidus A."/>
            <person name="Glavina del Rio T."/>
            <person name="Dalin E."/>
            <person name="Tice H."/>
            <person name="Bruce D."/>
            <person name="Goodwin L."/>
            <person name="Pitluck S."/>
            <person name="Kyrpides N."/>
            <person name="Mavromatis K."/>
            <person name="Ivanova N."/>
            <person name="Teshima H."/>
            <person name="Brettin T."/>
            <person name="Detter J.C."/>
            <person name="Han C."/>
            <person name="Tapia R."/>
            <person name="Land M."/>
            <person name="Hauser L."/>
            <person name="Markowitz V."/>
            <person name="Cheng J.-F."/>
            <person name="Hugenholtz P."/>
            <person name="Woyke T."/>
            <person name="Wu D."/>
            <person name="Tindall B."/>
            <person name="Pomrenke H.G."/>
            <person name="Brambilla E."/>
            <person name="Klenk H.-P."/>
            <person name="Eisen J.A."/>
        </authorList>
    </citation>
    <scope>NUCLEOTIDE SEQUENCE [LARGE SCALE GENOMIC DNA]</scope>
    <source>
        <strain>DSM 17132</strain>
    </source>
</reference>
<accession>E4RVN3</accession>
<evidence type="ECO:0000313" key="3">
    <source>
        <dbReference type="Proteomes" id="UP000007435"/>
    </source>
</evidence>
<dbReference type="eggNOG" id="COG4796">
    <property type="taxonomic scope" value="Bacteria"/>
</dbReference>
<dbReference type="KEGG" id="lby:Lbys_2255"/>
<proteinExistence type="predicted"/>
<dbReference type="EMBL" id="CP002305">
    <property type="protein sequence ID" value="ADQ17932.1"/>
    <property type="molecule type" value="Genomic_DNA"/>
</dbReference>
<evidence type="ECO:0000313" key="2">
    <source>
        <dbReference type="EMBL" id="ADQ17932.1"/>
    </source>
</evidence>